<gene>
    <name evidence="2" type="ORF">BFL40_12105</name>
    <name evidence="3" type="ORF">SAMN04515675_0263</name>
</gene>
<dbReference type="AlphaFoldDB" id="A0A1S2V371"/>
<dbReference type="EMBL" id="FNTS01000002">
    <property type="protein sequence ID" value="SED20877.1"/>
    <property type="molecule type" value="Genomic_DNA"/>
</dbReference>
<reference evidence="3 5" key="2">
    <citation type="submission" date="2016-10" db="EMBL/GenBank/DDBJ databases">
        <authorList>
            <person name="Varghese N."/>
            <person name="Submissions S."/>
        </authorList>
    </citation>
    <scope>NUCLEOTIDE SEQUENCE [LARGE SCALE GENOMIC DNA]</scope>
    <source>
        <strain evidence="3 5">BS2773</strain>
    </source>
</reference>
<dbReference type="GO" id="GO:0009289">
    <property type="term" value="C:pilus"/>
    <property type="evidence" value="ECO:0007669"/>
    <property type="project" value="InterPro"/>
</dbReference>
<evidence type="ECO:0000313" key="4">
    <source>
        <dbReference type="Proteomes" id="UP000181661"/>
    </source>
</evidence>
<sequence length="161" mass="16800">MIKRFLMAAPFAALVFSSSFAMAAETVTVQLRADIPSDDFYVRPVAGVDLSRVQSMNWNAASSRLETVNINLDMRNTAGGINARLDLAPELFSGSARIPLTVRIGNTAVTTNATSIAAATRVVAGARDTLTIAPTSNAVRPAAGNYTGTVSVIFEPAAPAA</sequence>
<dbReference type="Gene3D" id="2.60.40.2040">
    <property type="entry name" value="CFA/I fimbrial subunit E, pilin domain"/>
    <property type="match status" value="1"/>
</dbReference>
<feature type="chain" id="PRO_5010215322" evidence="1">
    <location>
        <begin position="24"/>
        <end position="161"/>
    </location>
</feature>
<name>A0A1S2V371_9PSED</name>
<evidence type="ECO:0000313" key="3">
    <source>
        <dbReference type="EMBL" id="SED20877.1"/>
    </source>
</evidence>
<dbReference type="EMBL" id="MDDR01000022">
    <property type="protein sequence ID" value="OIN53167.1"/>
    <property type="molecule type" value="Genomic_DNA"/>
</dbReference>
<keyword evidence="1" id="KW-0732">Signal</keyword>
<evidence type="ECO:0000313" key="5">
    <source>
        <dbReference type="Proteomes" id="UP000182179"/>
    </source>
</evidence>
<proteinExistence type="predicted"/>
<dbReference type="Proteomes" id="UP000182179">
    <property type="component" value="Unassembled WGS sequence"/>
</dbReference>
<comment type="caution">
    <text evidence="2">The sequence shown here is derived from an EMBL/GenBank/DDBJ whole genome shotgun (WGS) entry which is preliminary data.</text>
</comment>
<protein>
    <submittedName>
        <fullName evidence="3">CS1 type fimbrial major subunit</fullName>
    </submittedName>
</protein>
<organism evidence="2 4">
    <name type="scientific">Pseudomonas costantinii</name>
    <dbReference type="NCBI Taxonomy" id="168469"/>
    <lineage>
        <taxon>Bacteria</taxon>
        <taxon>Pseudomonadati</taxon>
        <taxon>Pseudomonadota</taxon>
        <taxon>Gammaproteobacteria</taxon>
        <taxon>Pseudomonadales</taxon>
        <taxon>Pseudomonadaceae</taxon>
        <taxon>Pseudomonas</taxon>
    </lineage>
</organism>
<evidence type="ECO:0000256" key="1">
    <source>
        <dbReference type="SAM" id="SignalP"/>
    </source>
</evidence>
<dbReference type="RefSeq" id="WP_071484205.1">
    <property type="nucleotide sequence ID" value="NZ_FNTS01000002.1"/>
</dbReference>
<dbReference type="Proteomes" id="UP000181661">
    <property type="component" value="Unassembled WGS sequence"/>
</dbReference>
<keyword evidence="5" id="KW-1185">Reference proteome</keyword>
<reference evidence="2 4" key="1">
    <citation type="submission" date="2016-08" db="EMBL/GenBank/DDBJ databases">
        <title>Draft genome sequence of Pseudomonas costantinii LMG 22119, type strain isolated from cultivated mushroom (Agaricus bisporus) sporophores.</title>
        <authorList>
            <person name="Tambong J.T."/>
        </authorList>
    </citation>
    <scope>NUCLEOTIDE SEQUENCE [LARGE SCALE GENOMIC DNA]</scope>
    <source>
        <strain evidence="2 4">LMG 22119</strain>
    </source>
</reference>
<accession>A0A1S2V371</accession>
<feature type="signal peptide" evidence="1">
    <location>
        <begin position="1"/>
        <end position="23"/>
    </location>
</feature>
<dbReference type="OrthoDB" id="6631372at2"/>
<dbReference type="InterPro" id="IPR007540">
    <property type="entry name" value="Fimbrial_CS1-type"/>
</dbReference>
<dbReference type="Pfam" id="PF04449">
    <property type="entry name" value="Fimbrial_CS1"/>
    <property type="match status" value="1"/>
</dbReference>
<evidence type="ECO:0000313" key="2">
    <source>
        <dbReference type="EMBL" id="OIN53167.1"/>
    </source>
</evidence>